<gene>
    <name evidence="2" type="ORF">PLEPLA_LOCUS8887</name>
</gene>
<comment type="caution">
    <text evidence="2">The sequence shown here is derived from an EMBL/GenBank/DDBJ whole genome shotgun (WGS) entry which is preliminary data.</text>
</comment>
<keyword evidence="3" id="KW-1185">Reference proteome</keyword>
<evidence type="ECO:0000313" key="2">
    <source>
        <dbReference type="EMBL" id="CAB1421006.1"/>
    </source>
</evidence>
<accession>A0A9N7YCU7</accession>
<dbReference type="EMBL" id="CADEAL010000498">
    <property type="protein sequence ID" value="CAB1421006.1"/>
    <property type="molecule type" value="Genomic_DNA"/>
</dbReference>
<feature type="compositionally biased region" description="Basic and acidic residues" evidence="1">
    <location>
        <begin position="17"/>
        <end position="29"/>
    </location>
</feature>
<protein>
    <submittedName>
        <fullName evidence="2">Uncharacterized protein</fullName>
    </submittedName>
</protein>
<dbReference type="AlphaFoldDB" id="A0A9N7YCU7"/>
<evidence type="ECO:0000256" key="1">
    <source>
        <dbReference type="SAM" id="MobiDB-lite"/>
    </source>
</evidence>
<feature type="region of interest" description="Disordered" evidence="1">
    <location>
        <begin position="1"/>
        <end position="41"/>
    </location>
</feature>
<sequence>MLHCHHSGPPMTPAGKGAEKVKRSSDGVRADLPPDNDVLCPGSVSAEEAAAAAALPVSPVLRWFLSGGKLRHEARSMSSVSARLKGQFP</sequence>
<name>A0A9N7YCU7_PLEPL</name>
<proteinExistence type="predicted"/>
<evidence type="ECO:0000313" key="3">
    <source>
        <dbReference type="Proteomes" id="UP001153269"/>
    </source>
</evidence>
<dbReference type="Proteomes" id="UP001153269">
    <property type="component" value="Unassembled WGS sequence"/>
</dbReference>
<reference evidence="2" key="1">
    <citation type="submission" date="2020-03" db="EMBL/GenBank/DDBJ databases">
        <authorList>
            <person name="Weist P."/>
        </authorList>
    </citation>
    <scope>NUCLEOTIDE SEQUENCE</scope>
</reference>
<organism evidence="2 3">
    <name type="scientific">Pleuronectes platessa</name>
    <name type="common">European plaice</name>
    <dbReference type="NCBI Taxonomy" id="8262"/>
    <lineage>
        <taxon>Eukaryota</taxon>
        <taxon>Metazoa</taxon>
        <taxon>Chordata</taxon>
        <taxon>Craniata</taxon>
        <taxon>Vertebrata</taxon>
        <taxon>Euteleostomi</taxon>
        <taxon>Actinopterygii</taxon>
        <taxon>Neopterygii</taxon>
        <taxon>Teleostei</taxon>
        <taxon>Neoteleostei</taxon>
        <taxon>Acanthomorphata</taxon>
        <taxon>Carangaria</taxon>
        <taxon>Pleuronectiformes</taxon>
        <taxon>Pleuronectoidei</taxon>
        <taxon>Pleuronectidae</taxon>
        <taxon>Pleuronectes</taxon>
    </lineage>
</organism>